<dbReference type="Pfam" id="PF21202">
    <property type="entry name" value="SLX1_C"/>
    <property type="match status" value="1"/>
</dbReference>
<feature type="domain" description="GIY-YIG" evidence="2">
    <location>
        <begin position="1"/>
        <end position="64"/>
    </location>
</feature>
<proteinExistence type="predicted"/>
<gene>
    <name evidence="3" type="ORF">MYCIT1_LOCUS32546</name>
</gene>
<reference evidence="3" key="1">
    <citation type="submission" date="2023-11" db="EMBL/GenBank/DDBJ databases">
        <authorList>
            <person name="De Vega J J."/>
            <person name="De Vega J J."/>
        </authorList>
    </citation>
    <scope>NUCLEOTIDE SEQUENCE</scope>
</reference>
<dbReference type="PANTHER" id="PTHR20208:SF10">
    <property type="entry name" value="STRUCTURE-SPECIFIC ENDONUCLEASE SUBUNIT SLX1"/>
    <property type="match status" value="1"/>
</dbReference>
<organism evidence="3 4">
    <name type="scientific">Mycena citricolor</name>
    <dbReference type="NCBI Taxonomy" id="2018698"/>
    <lineage>
        <taxon>Eukaryota</taxon>
        <taxon>Fungi</taxon>
        <taxon>Dikarya</taxon>
        <taxon>Basidiomycota</taxon>
        <taxon>Agaricomycotina</taxon>
        <taxon>Agaricomycetes</taxon>
        <taxon>Agaricomycetidae</taxon>
        <taxon>Agaricales</taxon>
        <taxon>Marasmiineae</taxon>
        <taxon>Mycenaceae</taxon>
        <taxon>Mycena</taxon>
    </lineage>
</organism>
<dbReference type="Pfam" id="PF01541">
    <property type="entry name" value="GIY-YIG"/>
    <property type="match status" value="1"/>
</dbReference>
<protein>
    <recommendedName>
        <fullName evidence="2">GIY-YIG domain-containing protein</fullName>
    </recommendedName>
</protein>
<name>A0AAD2HS45_9AGAR</name>
<evidence type="ECO:0000259" key="2">
    <source>
        <dbReference type="PROSITE" id="PS50164"/>
    </source>
</evidence>
<accession>A0AAD2HS45</accession>
<evidence type="ECO:0000313" key="3">
    <source>
        <dbReference type="EMBL" id="CAK5281429.1"/>
    </source>
</evidence>
<feature type="region of interest" description="Disordered" evidence="1">
    <location>
        <begin position="381"/>
        <end position="417"/>
    </location>
</feature>
<dbReference type="PROSITE" id="PS50164">
    <property type="entry name" value="GIY_YIG"/>
    <property type="match status" value="1"/>
</dbReference>
<dbReference type="Proteomes" id="UP001295794">
    <property type="component" value="Unassembled WGS sequence"/>
</dbReference>
<dbReference type="InterPro" id="IPR048749">
    <property type="entry name" value="SLX1_C"/>
</dbReference>
<feature type="region of interest" description="Disordered" evidence="1">
    <location>
        <begin position="261"/>
        <end position="362"/>
    </location>
</feature>
<dbReference type="GO" id="GO:0033557">
    <property type="term" value="C:Slx1-Slx4 complex"/>
    <property type="evidence" value="ECO:0007669"/>
    <property type="project" value="TreeGrafter"/>
</dbReference>
<evidence type="ECO:0000313" key="4">
    <source>
        <dbReference type="Proteomes" id="UP001295794"/>
    </source>
</evidence>
<dbReference type="Gene3D" id="3.40.1440.10">
    <property type="entry name" value="GIY-YIG endonuclease"/>
    <property type="match status" value="1"/>
</dbReference>
<keyword evidence="4" id="KW-1185">Reference proteome</keyword>
<dbReference type="GO" id="GO:0008821">
    <property type="term" value="F:crossover junction DNA endonuclease activity"/>
    <property type="evidence" value="ECO:0007669"/>
    <property type="project" value="TreeGrafter"/>
</dbReference>
<evidence type="ECO:0000256" key="1">
    <source>
        <dbReference type="SAM" id="MobiDB-lite"/>
    </source>
</evidence>
<dbReference type="InterPro" id="IPR000305">
    <property type="entry name" value="GIY-YIG_endonuc"/>
</dbReference>
<sequence>TYIGSTPNPPRRIRQHNGEITQGAHKTRRRRPWVMQMIHAHISRHLRDDAGQALLRRATSLMTQIRTVRMMLSMHPWSMWPLHIKLFTEAAFKGWKTVNEKGNPPPLPPGFTSCVELEGVDGRSGRVGSGRQEPLSVDDAQFTSAYLLKNTELLSTSNGHLTCSICKKEIEEYSTTPLQTTLCPTSGCSAVSHLHCLSQDFLSRETENTAMVPRGGQCHSCRTYVLWGDVIRGMYRRVAGGIVQELDDDALYLSDITEDGIPISKGKEKGKGKAASSKSLTPKRRRSKIQSDLEGSSEGEMFDLDVSSTSDSQPSSPSRRKRGRPPKAAAVGRAVVPVSPRKRGQPPKNPVTDESPRKRAKKALAAGFHTWAAQNDSDFFESDSLELPPAPLHLAAPEHSDDQADLSRAMSVVEISD</sequence>
<feature type="non-terminal residue" evidence="3">
    <location>
        <position position="417"/>
    </location>
</feature>
<dbReference type="EMBL" id="CAVNYO010000444">
    <property type="protein sequence ID" value="CAK5281429.1"/>
    <property type="molecule type" value="Genomic_DNA"/>
</dbReference>
<dbReference type="InterPro" id="IPR035901">
    <property type="entry name" value="GIY-YIG_endonuc_sf"/>
</dbReference>
<feature type="region of interest" description="Disordered" evidence="1">
    <location>
        <begin position="1"/>
        <end position="28"/>
    </location>
</feature>
<feature type="compositionally biased region" description="Low complexity" evidence="1">
    <location>
        <begin position="307"/>
        <end position="317"/>
    </location>
</feature>
<comment type="caution">
    <text evidence="3">The sequence shown here is derived from an EMBL/GenBank/DDBJ whole genome shotgun (WGS) entry which is preliminary data.</text>
</comment>
<dbReference type="GO" id="GO:0017108">
    <property type="term" value="F:5'-flap endonuclease activity"/>
    <property type="evidence" value="ECO:0007669"/>
    <property type="project" value="TreeGrafter"/>
</dbReference>
<dbReference type="GO" id="GO:0000724">
    <property type="term" value="P:double-strand break repair via homologous recombination"/>
    <property type="evidence" value="ECO:0007669"/>
    <property type="project" value="TreeGrafter"/>
</dbReference>
<dbReference type="AlphaFoldDB" id="A0AAD2HS45"/>
<dbReference type="InterPro" id="IPR013083">
    <property type="entry name" value="Znf_RING/FYVE/PHD"/>
</dbReference>
<dbReference type="PANTHER" id="PTHR20208">
    <property type="entry name" value="STRUCTURE-SPECIFIC ENDONUCLEASE SUBUNIT SLX1"/>
    <property type="match status" value="1"/>
</dbReference>
<dbReference type="InterPro" id="IPR050381">
    <property type="entry name" value="SLX1_endonuclease"/>
</dbReference>
<dbReference type="Gene3D" id="3.30.40.10">
    <property type="entry name" value="Zinc/RING finger domain, C3HC4 (zinc finger)"/>
    <property type="match status" value="1"/>
</dbReference>